<dbReference type="EMBL" id="JAFBCY010000002">
    <property type="protein sequence ID" value="MBM7851649.1"/>
    <property type="molecule type" value="Genomic_DNA"/>
</dbReference>
<dbReference type="EMBL" id="BSFF01000001">
    <property type="protein sequence ID" value="GLK54709.1"/>
    <property type="molecule type" value="Genomic_DNA"/>
</dbReference>
<dbReference type="InterPro" id="IPR002048">
    <property type="entry name" value="EF_hand_dom"/>
</dbReference>
<dbReference type="InterPro" id="IPR018247">
    <property type="entry name" value="EF_Hand_1_Ca_BS"/>
</dbReference>
<evidence type="ECO:0000313" key="4">
    <source>
        <dbReference type="EMBL" id="GLK54709.1"/>
    </source>
</evidence>
<dbReference type="AlphaFoldDB" id="A0A9W6ISE6"/>
<dbReference type="Proteomes" id="UP000758856">
    <property type="component" value="Unassembled WGS sequence"/>
</dbReference>
<evidence type="ECO:0000259" key="3">
    <source>
        <dbReference type="PROSITE" id="PS50222"/>
    </source>
</evidence>
<dbReference type="InterPro" id="IPR011992">
    <property type="entry name" value="EF-hand-dom_pair"/>
</dbReference>
<dbReference type="RefSeq" id="WP_204950054.1">
    <property type="nucleotide sequence ID" value="NZ_BSFF01000001.1"/>
</dbReference>
<feature type="signal peptide" evidence="2">
    <location>
        <begin position="1"/>
        <end position="22"/>
    </location>
</feature>
<dbReference type="GO" id="GO:0005509">
    <property type="term" value="F:calcium ion binding"/>
    <property type="evidence" value="ECO:0007669"/>
    <property type="project" value="InterPro"/>
</dbReference>
<dbReference type="Pfam" id="PF13499">
    <property type="entry name" value="EF-hand_7"/>
    <property type="match status" value="1"/>
</dbReference>
<reference evidence="4" key="3">
    <citation type="submission" date="2023-01" db="EMBL/GenBank/DDBJ databases">
        <authorList>
            <person name="Sun Q."/>
            <person name="Evtushenko L."/>
        </authorList>
    </citation>
    <scope>NUCLEOTIDE SEQUENCE</scope>
    <source>
        <strain evidence="4">VKM B-1606</strain>
    </source>
</reference>
<comment type="caution">
    <text evidence="4">The sequence shown here is derived from an EMBL/GenBank/DDBJ whole genome shotgun (WGS) entry which is preliminary data.</text>
</comment>
<feature type="region of interest" description="Disordered" evidence="1">
    <location>
        <begin position="88"/>
        <end position="142"/>
    </location>
</feature>
<dbReference type="PROSITE" id="PS50222">
    <property type="entry name" value="EF_HAND_2"/>
    <property type="match status" value="2"/>
</dbReference>
<organism evidence="4 7">
    <name type="scientific">Methylopila capsulata</name>
    <dbReference type="NCBI Taxonomy" id="61654"/>
    <lineage>
        <taxon>Bacteria</taxon>
        <taxon>Pseudomonadati</taxon>
        <taxon>Pseudomonadota</taxon>
        <taxon>Alphaproteobacteria</taxon>
        <taxon>Hyphomicrobiales</taxon>
        <taxon>Methylopilaceae</taxon>
        <taxon>Methylopila</taxon>
    </lineage>
</organism>
<accession>A0A9W6ISE6</accession>
<proteinExistence type="predicted"/>
<keyword evidence="6" id="KW-1185">Reference proteome</keyword>
<feature type="domain" description="EF-hand" evidence="3">
    <location>
        <begin position="34"/>
        <end position="69"/>
    </location>
</feature>
<protein>
    <submittedName>
        <fullName evidence="5">Ca2+-binding EF-hand superfamily protein</fullName>
    </submittedName>
</protein>
<evidence type="ECO:0000256" key="2">
    <source>
        <dbReference type="SAM" id="SignalP"/>
    </source>
</evidence>
<keyword evidence="2" id="KW-0732">Signal</keyword>
<dbReference type="Gene3D" id="1.10.238.10">
    <property type="entry name" value="EF-hand"/>
    <property type="match status" value="2"/>
</dbReference>
<evidence type="ECO:0000313" key="7">
    <source>
        <dbReference type="Proteomes" id="UP001143400"/>
    </source>
</evidence>
<evidence type="ECO:0000313" key="6">
    <source>
        <dbReference type="Proteomes" id="UP000758856"/>
    </source>
</evidence>
<reference evidence="4" key="1">
    <citation type="journal article" date="2014" name="Int. J. Syst. Evol. Microbiol.">
        <title>Complete genome sequence of Corynebacterium casei LMG S-19264T (=DSM 44701T), isolated from a smear-ripened cheese.</title>
        <authorList>
            <consortium name="US DOE Joint Genome Institute (JGI-PGF)"/>
            <person name="Walter F."/>
            <person name="Albersmeier A."/>
            <person name="Kalinowski J."/>
            <person name="Ruckert C."/>
        </authorList>
    </citation>
    <scope>NUCLEOTIDE SEQUENCE</scope>
    <source>
        <strain evidence="4">VKM B-1606</strain>
    </source>
</reference>
<feature type="domain" description="EF-hand" evidence="3">
    <location>
        <begin position="98"/>
        <end position="133"/>
    </location>
</feature>
<dbReference type="Proteomes" id="UP001143400">
    <property type="component" value="Unassembled WGS sequence"/>
</dbReference>
<reference evidence="5 6" key="2">
    <citation type="submission" date="2021-01" db="EMBL/GenBank/DDBJ databases">
        <title>Genomic Encyclopedia of Type Strains, Phase IV (KMG-IV): sequencing the most valuable type-strain genomes for metagenomic binning, comparative biology and taxonomic classification.</title>
        <authorList>
            <person name="Goeker M."/>
        </authorList>
    </citation>
    <scope>NUCLEOTIDE SEQUENCE [LARGE SCALE GENOMIC DNA]</scope>
    <source>
        <strain evidence="5 6">DSM 6130</strain>
    </source>
</reference>
<feature type="chain" id="PRO_5040856045" evidence="2">
    <location>
        <begin position="23"/>
        <end position="168"/>
    </location>
</feature>
<dbReference type="SUPFAM" id="SSF47473">
    <property type="entry name" value="EF-hand"/>
    <property type="match status" value="1"/>
</dbReference>
<evidence type="ECO:0000256" key="1">
    <source>
        <dbReference type="SAM" id="MobiDB-lite"/>
    </source>
</evidence>
<feature type="compositionally biased region" description="Basic and acidic residues" evidence="1">
    <location>
        <begin position="88"/>
        <end position="123"/>
    </location>
</feature>
<dbReference type="PROSITE" id="PS00018">
    <property type="entry name" value="EF_HAND_1"/>
    <property type="match status" value="3"/>
</dbReference>
<evidence type="ECO:0000313" key="5">
    <source>
        <dbReference type="EMBL" id="MBM7851649.1"/>
    </source>
</evidence>
<sequence>MIRIAAAALAATVALAPLAASAAAGDARQDRLQKRAEMMSKRFDKLDKNKDGAVDKTEMEAASARAFDKADTNKDGVIDETEAKAIRDRMAERRGDRPAKANRKDRLERADVDKDGKITRDEFAASATPWLMRADSDKDGKVTKAELDEYVGKLQKRADKADAKPAAQ</sequence>
<dbReference type="Pfam" id="PF13202">
    <property type="entry name" value="EF-hand_5"/>
    <property type="match status" value="2"/>
</dbReference>
<name>A0A9W6ISE6_9HYPH</name>
<gene>
    <name evidence="4" type="ORF">GCM10008170_07280</name>
    <name evidence="5" type="ORF">JOD31_001874</name>
</gene>